<protein>
    <recommendedName>
        <fullName evidence="2">SCP domain-containing protein</fullName>
    </recommendedName>
</protein>
<gene>
    <name evidence="3" type="ORF">AS030_07540</name>
</gene>
<evidence type="ECO:0000256" key="1">
    <source>
        <dbReference type="SAM" id="MobiDB-lite"/>
    </source>
</evidence>
<dbReference type="PANTHER" id="PTHR31157:SF1">
    <property type="entry name" value="SCP DOMAIN-CONTAINING PROTEIN"/>
    <property type="match status" value="1"/>
</dbReference>
<feature type="domain" description="SCP" evidence="2">
    <location>
        <begin position="116"/>
        <end position="227"/>
    </location>
</feature>
<evidence type="ECO:0000313" key="4">
    <source>
        <dbReference type="Proteomes" id="UP000054099"/>
    </source>
</evidence>
<evidence type="ECO:0000313" key="3">
    <source>
        <dbReference type="EMBL" id="KSU85350.1"/>
    </source>
</evidence>
<feature type="region of interest" description="Disordered" evidence="1">
    <location>
        <begin position="31"/>
        <end position="104"/>
    </location>
</feature>
<dbReference type="PANTHER" id="PTHR31157">
    <property type="entry name" value="SCP DOMAIN-CONTAINING PROTEIN"/>
    <property type="match status" value="1"/>
</dbReference>
<feature type="compositionally biased region" description="Polar residues" evidence="1">
    <location>
        <begin position="75"/>
        <end position="90"/>
    </location>
</feature>
<dbReference type="Gene3D" id="3.40.33.10">
    <property type="entry name" value="CAP"/>
    <property type="match status" value="1"/>
</dbReference>
<accession>A0A0V8JDY0</accession>
<dbReference type="CDD" id="cd05379">
    <property type="entry name" value="CAP_bacterial"/>
    <property type="match status" value="1"/>
</dbReference>
<dbReference type="Pfam" id="PF00188">
    <property type="entry name" value="CAP"/>
    <property type="match status" value="1"/>
</dbReference>
<dbReference type="InterPro" id="IPR014044">
    <property type="entry name" value="CAP_dom"/>
</dbReference>
<proteinExistence type="predicted"/>
<reference evidence="3 4" key="1">
    <citation type="journal article" date="2014" name="Antonie Van Leeuwenhoek">
        <title>Fictibacillus enclensis sp. nov., isolated from marine sediment.</title>
        <authorList>
            <person name="Dastager S.G."/>
            <person name="Mawlankar R."/>
            <person name="Srinivasan K."/>
            <person name="Tang S.K."/>
            <person name="Lee J.C."/>
            <person name="Ramana V.V."/>
            <person name="Shouche Y.S."/>
        </authorList>
    </citation>
    <scope>NUCLEOTIDE SEQUENCE [LARGE SCALE GENOMIC DNA]</scope>
    <source>
        <strain evidence="3 4">NIO-1003</strain>
    </source>
</reference>
<keyword evidence="4" id="KW-1185">Reference proteome</keyword>
<dbReference type="AlphaFoldDB" id="A0A0V8JDY0"/>
<name>A0A0V8JDY0_9BACL</name>
<dbReference type="SUPFAM" id="SSF55797">
    <property type="entry name" value="PR-1-like"/>
    <property type="match status" value="1"/>
</dbReference>
<dbReference type="OrthoDB" id="9783944at2"/>
<comment type="caution">
    <text evidence="3">The sequence shown here is derived from an EMBL/GenBank/DDBJ whole genome shotgun (WGS) entry which is preliminary data.</text>
</comment>
<feature type="compositionally biased region" description="Polar residues" evidence="1">
    <location>
        <begin position="38"/>
        <end position="65"/>
    </location>
</feature>
<dbReference type="InterPro" id="IPR035940">
    <property type="entry name" value="CAP_sf"/>
</dbReference>
<dbReference type="EMBL" id="LNQN01000001">
    <property type="protein sequence ID" value="KSU85350.1"/>
    <property type="molecule type" value="Genomic_DNA"/>
</dbReference>
<evidence type="ECO:0000259" key="2">
    <source>
        <dbReference type="Pfam" id="PF00188"/>
    </source>
</evidence>
<dbReference type="Proteomes" id="UP000054099">
    <property type="component" value="Unassembled WGS sequence"/>
</dbReference>
<organism evidence="3 4">
    <name type="scientific">Fictibacillus enclensis</name>
    <dbReference type="NCBI Taxonomy" id="1017270"/>
    <lineage>
        <taxon>Bacteria</taxon>
        <taxon>Bacillati</taxon>
        <taxon>Bacillota</taxon>
        <taxon>Bacilli</taxon>
        <taxon>Bacillales</taxon>
        <taxon>Fictibacillaceae</taxon>
        <taxon>Fictibacillus</taxon>
    </lineage>
</organism>
<dbReference type="RefSeq" id="WP_061970089.1">
    <property type="nucleotide sequence ID" value="NZ_FMAV01000001.1"/>
</dbReference>
<dbReference type="PROSITE" id="PS51257">
    <property type="entry name" value="PROKAR_LIPOPROTEIN"/>
    <property type="match status" value="1"/>
</dbReference>
<sequence>MKRSQIIFSFFAINLFLAGCNNVSKDALRSDQKDHKSLSGQKTIKTSNGYLTSENQPYRSSTGHKTTSKIKKENISYNNPDTQMETNPDMNGTVPPAAPPSGNQGYSQEMIQQVVELTNQERRKHGLSDLKYDPQLTNMAQSKANDMDNNDYFSHNSPTQGSPFDQMDKMNIDYDSAGENIAIGQQSPEQVVNDWMNSEGHRKNILNPDYTHIGIGYTGNDNCWTQEFIKK</sequence>